<gene>
    <name evidence="2" type="ORF">BDA96_09G112900</name>
</gene>
<evidence type="ECO:0000313" key="3">
    <source>
        <dbReference type="Proteomes" id="UP000807115"/>
    </source>
</evidence>
<dbReference type="InterPro" id="IPR005379">
    <property type="entry name" value="FDM1-5/IDN2_XH"/>
</dbReference>
<accession>A0A921QC69</accession>
<feature type="domain" description="Factor of DNA methylation 1-5/IDN2" evidence="1">
    <location>
        <begin position="79"/>
        <end position="166"/>
    </location>
</feature>
<evidence type="ECO:0000259" key="1">
    <source>
        <dbReference type="Pfam" id="PF03469"/>
    </source>
</evidence>
<dbReference type="PANTHER" id="PTHR21596">
    <property type="entry name" value="RIBONUCLEASE P SUBUNIT P38"/>
    <property type="match status" value="1"/>
</dbReference>
<comment type="caution">
    <text evidence="2">The sequence shown here is derived from an EMBL/GenBank/DDBJ whole genome shotgun (WGS) entry which is preliminary data.</text>
</comment>
<dbReference type="PANTHER" id="PTHR21596:SF3">
    <property type="entry name" value="FACTOR OF DNA METHYLATION 1-RELATED"/>
    <property type="match status" value="1"/>
</dbReference>
<reference evidence="2" key="1">
    <citation type="journal article" date="2019" name="BMC Genomics">
        <title>A new reference genome for Sorghum bicolor reveals high levels of sequence similarity between sweet and grain genotypes: implications for the genetics of sugar metabolism.</title>
        <authorList>
            <person name="Cooper E.A."/>
            <person name="Brenton Z.W."/>
            <person name="Flinn B.S."/>
            <person name="Jenkins J."/>
            <person name="Shu S."/>
            <person name="Flowers D."/>
            <person name="Luo F."/>
            <person name="Wang Y."/>
            <person name="Xia P."/>
            <person name="Barry K."/>
            <person name="Daum C."/>
            <person name="Lipzen A."/>
            <person name="Yoshinaga Y."/>
            <person name="Schmutz J."/>
            <person name="Saski C."/>
            <person name="Vermerris W."/>
            <person name="Kresovich S."/>
        </authorList>
    </citation>
    <scope>NUCLEOTIDE SEQUENCE</scope>
</reference>
<dbReference type="GO" id="GO:0080188">
    <property type="term" value="P:gene silencing by siRNA-directed DNA methylation"/>
    <property type="evidence" value="ECO:0007669"/>
    <property type="project" value="InterPro"/>
</dbReference>
<sequence>MQWEKEAALEMILSLHKQVANLAEQLMENANKMEGIESMNTDLFITERNNNEELRHVRKELLDGEVFAVDDRRTNIRVKKMGEIDSKALRAAWMKRLPQEAGELSPTLVCSKWQQKIQNSECGFFDRNLDDNMLQQLKADHGEEIYGLVTKALCEIIEYNASGRYPT</sequence>
<dbReference type="AlphaFoldDB" id="A0A921QC69"/>
<dbReference type="Pfam" id="PF03469">
    <property type="entry name" value="XH"/>
    <property type="match status" value="1"/>
</dbReference>
<organism evidence="2 3">
    <name type="scientific">Sorghum bicolor</name>
    <name type="common">Sorghum</name>
    <name type="synonym">Sorghum vulgare</name>
    <dbReference type="NCBI Taxonomy" id="4558"/>
    <lineage>
        <taxon>Eukaryota</taxon>
        <taxon>Viridiplantae</taxon>
        <taxon>Streptophyta</taxon>
        <taxon>Embryophyta</taxon>
        <taxon>Tracheophyta</taxon>
        <taxon>Spermatophyta</taxon>
        <taxon>Magnoliopsida</taxon>
        <taxon>Liliopsida</taxon>
        <taxon>Poales</taxon>
        <taxon>Poaceae</taxon>
        <taxon>PACMAD clade</taxon>
        <taxon>Panicoideae</taxon>
        <taxon>Andropogonodae</taxon>
        <taxon>Andropogoneae</taxon>
        <taxon>Sorghinae</taxon>
        <taxon>Sorghum</taxon>
    </lineage>
</organism>
<proteinExistence type="predicted"/>
<name>A0A921QC69_SORBI</name>
<evidence type="ECO:0000313" key="2">
    <source>
        <dbReference type="EMBL" id="KAG0517710.1"/>
    </source>
</evidence>
<dbReference type="InterPro" id="IPR045177">
    <property type="entry name" value="FDM1-5/IDN2"/>
</dbReference>
<dbReference type="Proteomes" id="UP000807115">
    <property type="component" value="Chromosome 9"/>
</dbReference>
<reference evidence="2" key="2">
    <citation type="submission" date="2020-10" db="EMBL/GenBank/DDBJ databases">
        <authorList>
            <person name="Cooper E.A."/>
            <person name="Brenton Z.W."/>
            <person name="Flinn B.S."/>
            <person name="Jenkins J."/>
            <person name="Shu S."/>
            <person name="Flowers D."/>
            <person name="Luo F."/>
            <person name="Wang Y."/>
            <person name="Xia P."/>
            <person name="Barry K."/>
            <person name="Daum C."/>
            <person name="Lipzen A."/>
            <person name="Yoshinaga Y."/>
            <person name="Schmutz J."/>
            <person name="Saski C."/>
            <person name="Vermerris W."/>
            <person name="Kresovich S."/>
        </authorList>
    </citation>
    <scope>NUCLEOTIDE SEQUENCE</scope>
</reference>
<dbReference type="EMBL" id="CM027688">
    <property type="protein sequence ID" value="KAG0517710.1"/>
    <property type="molecule type" value="Genomic_DNA"/>
</dbReference>
<protein>
    <recommendedName>
        <fullName evidence="1">Factor of DNA methylation 1-5/IDN2 domain-containing protein</fullName>
    </recommendedName>
</protein>